<dbReference type="EMBL" id="JBHSQE010000009">
    <property type="protein sequence ID" value="MFC6147552.1"/>
    <property type="molecule type" value="Genomic_DNA"/>
</dbReference>
<dbReference type="InterPro" id="IPR052345">
    <property type="entry name" value="Rad_response_metalloprotease"/>
</dbReference>
<evidence type="ECO:0000259" key="1">
    <source>
        <dbReference type="Pfam" id="PF06114"/>
    </source>
</evidence>
<reference evidence="3" key="1">
    <citation type="journal article" date="2019" name="Int. J. Syst. Evol. Microbiol.">
        <title>The Global Catalogue of Microorganisms (GCM) 10K type strain sequencing project: providing services to taxonomists for standard genome sequencing and annotation.</title>
        <authorList>
            <consortium name="The Broad Institute Genomics Platform"/>
            <consortium name="The Broad Institute Genome Sequencing Center for Infectious Disease"/>
            <person name="Wu L."/>
            <person name="Ma J."/>
        </authorList>
    </citation>
    <scope>NUCLEOTIDE SEQUENCE [LARGE SCALE GENOMIC DNA]</scope>
    <source>
        <strain evidence="3">CCUG 51943</strain>
    </source>
</reference>
<gene>
    <name evidence="2" type="ORF">ACFPUZ_12135</name>
</gene>
<dbReference type="Gene3D" id="1.10.10.2910">
    <property type="match status" value="1"/>
</dbReference>
<protein>
    <submittedName>
        <fullName evidence="2">ImmA/IrrE family metallo-endopeptidase</fullName>
    </submittedName>
</protein>
<organism evidence="2 3">
    <name type="scientific">Corynebacterium nasicanis</name>
    <dbReference type="NCBI Taxonomy" id="1448267"/>
    <lineage>
        <taxon>Bacteria</taxon>
        <taxon>Bacillati</taxon>
        <taxon>Actinomycetota</taxon>
        <taxon>Actinomycetes</taxon>
        <taxon>Mycobacteriales</taxon>
        <taxon>Corynebacteriaceae</taxon>
        <taxon>Corynebacterium</taxon>
    </lineage>
</organism>
<evidence type="ECO:0000313" key="2">
    <source>
        <dbReference type="EMBL" id="MFC6147552.1"/>
    </source>
</evidence>
<feature type="domain" description="IrrE N-terminal-like" evidence="1">
    <location>
        <begin position="52"/>
        <end position="144"/>
    </location>
</feature>
<dbReference type="Pfam" id="PF06114">
    <property type="entry name" value="Peptidase_M78"/>
    <property type="match status" value="1"/>
</dbReference>
<dbReference type="Proteomes" id="UP001596244">
    <property type="component" value="Unassembled WGS sequence"/>
</dbReference>
<name>A0ABW1QFD7_9CORY</name>
<dbReference type="PANTHER" id="PTHR43236">
    <property type="entry name" value="ANTITOXIN HIGA1"/>
    <property type="match status" value="1"/>
</dbReference>
<keyword evidence="3" id="KW-1185">Reference proteome</keyword>
<dbReference type="InterPro" id="IPR010359">
    <property type="entry name" value="IrrE_HExxH"/>
</dbReference>
<sequence length="273" mass="29855">MKFRQTHGLGEQPLGDLVTLIDQTLGYDVAVVDIGGDPDQHGMTLRDTGTGAVFIGVAATHHPMRQRSTLAHEVSHVLHDDWEIQYAGDLSARPFEEIRADAFARHLLIPQQGITDFLRLTRHRESGPLTLSDLSAVVQHFLVSPALAAIALCDHGVIDDVTKDEWRRMTTPRLATRFGWSDRYAALARDSSTPRVPQRLVARAIAGYEAGVISAQTIATLRSMPVDLLEEELLASGIRHGGEAGTGQFRASQEDLPAITEELTELIAGLDDE</sequence>
<dbReference type="PANTHER" id="PTHR43236:SF2">
    <property type="entry name" value="BLL0069 PROTEIN"/>
    <property type="match status" value="1"/>
</dbReference>
<accession>A0ABW1QFD7</accession>
<comment type="caution">
    <text evidence="2">The sequence shown here is derived from an EMBL/GenBank/DDBJ whole genome shotgun (WGS) entry which is preliminary data.</text>
</comment>
<evidence type="ECO:0000313" key="3">
    <source>
        <dbReference type="Proteomes" id="UP001596244"/>
    </source>
</evidence>
<proteinExistence type="predicted"/>
<dbReference type="RefSeq" id="WP_377002160.1">
    <property type="nucleotide sequence ID" value="NZ_JBHSQE010000009.1"/>
</dbReference>